<dbReference type="Proteomes" id="UP001338125">
    <property type="component" value="Unassembled WGS sequence"/>
</dbReference>
<dbReference type="InterPro" id="IPR038608">
    <property type="entry name" value="Csm1/Pcs1_C_sf"/>
</dbReference>
<dbReference type="PANTHER" id="PTHR28006:SF1">
    <property type="entry name" value="MONOPOLIN COMPLEX SUBUNIT CSM1"/>
    <property type="match status" value="1"/>
</dbReference>
<organism evidence="4 5">
    <name type="scientific">Cladobotryum mycophilum</name>
    <dbReference type="NCBI Taxonomy" id="491253"/>
    <lineage>
        <taxon>Eukaryota</taxon>
        <taxon>Fungi</taxon>
        <taxon>Dikarya</taxon>
        <taxon>Ascomycota</taxon>
        <taxon>Pezizomycotina</taxon>
        <taxon>Sordariomycetes</taxon>
        <taxon>Hypocreomycetidae</taxon>
        <taxon>Hypocreales</taxon>
        <taxon>Hypocreaceae</taxon>
        <taxon>Cladobotryum</taxon>
    </lineage>
</organism>
<dbReference type="CDD" id="cd23787">
    <property type="entry name" value="RWD_CSM1"/>
    <property type="match status" value="1"/>
</dbReference>
<dbReference type="Gene3D" id="3.90.1150.80">
    <property type="match status" value="1"/>
</dbReference>
<feature type="compositionally biased region" description="Polar residues" evidence="2">
    <location>
        <begin position="286"/>
        <end position="302"/>
    </location>
</feature>
<comment type="caution">
    <text evidence="4">The sequence shown here is derived from an EMBL/GenBank/DDBJ whole genome shotgun (WGS) entry which is preliminary data.</text>
</comment>
<feature type="coiled-coil region" evidence="1">
    <location>
        <begin position="177"/>
        <end position="261"/>
    </location>
</feature>
<dbReference type="InterPro" id="IPR020981">
    <property type="entry name" value="Csm1/Pcs1_C"/>
</dbReference>
<evidence type="ECO:0000256" key="2">
    <source>
        <dbReference type="SAM" id="MobiDB-lite"/>
    </source>
</evidence>
<evidence type="ECO:0000313" key="5">
    <source>
        <dbReference type="Proteomes" id="UP001338125"/>
    </source>
</evidence>
<dbReference type="EMBL" id="JAVFKD010000001">
    <property type="protein sequence ID" value="KAK5998179.1"/>
    <property type="molecule type" value="Genomic_DNA"/>
</dbReference>
<dbReference type="Pfam" id="PF12539">
    <property type="entry name" value="Csm1"/>
    <property type="match status" value="1"/>
</dbReference>
<evidence type="ECO:0000313" key="4">
    <source>
        <dbReference type="EMBL" id="KAK5998179.1"/>
    </source>
</evidence>
<accession>A0ABR0T1S6</accession>
<feature type="region of interest" description="Disordered" evidence="2">
    <location>
        <begin position="285"/>
        <end position="307"/>
    </location>
</feature>
<keyword evidence="1" id="KW-0175">Coiled coil</keyword>
<protein>
    <submittedName>
        <fullName evidence="4">Monopolin complex subunit pcs1</fullName>
    </submittedName>
</protein>
<dbReference type="InterPro" id="IPR040349">
    <property type="entry name" value="Csm1/Pcs1"/>
</dbReference>
<reference evidence="4 5" key="1">
    <citation type="submission" date="2024-01" db="EMBL/GenBank/DDBJ databases">
        <title>Complete genome of Cladobotryum mycophilum ATHUM6906.</title>
        <authorList>
            <person name="Christinaki A.C."/>
            <person name="Myridakis A.I."/>
            <person name="Kouvelis V.N."/>
        </authorList>
    </citation>
    <scope>NUCLEOTIDE SEQUENCE [LARGE SCALE GENOMIC DNA]</scope>
    <source>
        <strain evidence="4 5">ATHUM6906</strain>
    </source>
</reference>
<keyword evidence="5" id="KW-1185">Reference proteome</keyword>
<feature type="domain" description="Monopolin complex subunit Csm1/Pcs1 C-terminal" evidence="3">
    <location>
        <begin position="318"/>
        <end position="405"/>
    </location>
</feature>
<sequence length="424" mass="47178">MAPRAKAVVLHRPVESESEPDFDSFDATANASTIRESLPQKKGGREVDQQGLPNNPNPQSVAKGKGKSAQDGDETALLERQENIAQHPPKPRGRPKAASSIDNKGGTNSTAIKGVTTKVSPKIDEIPETQPLDLMAIDEGPRDQDNHGEPRMHGIENGLNSESTTKDLDIISLHRRIGDLTRKHENLQTRYRDLQDIGVKAAERNFERLRKQTEDNTAAANKLMSLLKEELVTKSKIQEQAELLQQQLELSQAETNDLRTKLINAGDALSEAKCEIKTMSAKLAASRTNETNIKSSNNSSKPTAAGNRAYQETIQVAQAKEDLYGDLTGLIVRDIKRGEKEDIFDCIQTGRNGSLHFKLALEKANGNDNYEDVQFTYRPQLDANRDSEVIEVLPEYLTEEITFPRPHSSKFYTRVTKALTERME</sequence>
<proteinExistence type="predicted"/>
<evidence type="ECO:0000256" key="1">
    <source>
        <dbReference type="SAM" id="Coils"/>
    </source>
</evidence>
<evidence type="ECO:0000259" key="3">
    <source>
        <dbReference type="Pfam" id="PF12539"/>
    </source>
</evidence>
<feature type="region of interest" description="Disordered" evidence="2">
    <location>
        <begin position="1"/>
        <end position="126"/>
    </location>
</feature>
<dbReference type="PANTHER" id="PTHR28006">
    <property type="entry name" value="MONOPOLIN COMPLEX SUBUNIT CSM1"/>
    <property type="match status" value="1"/>
</dbReference>
<gene>
    <name evidence="4" type="ORF">PT974_00551</name>
</gene>
<feature type="compositionally biased region" description="Polar residues" evidence="2">
    <location>
        <begin position="100"/>
        <end position="111"/>
    </location>
</feature>
<feature type="compositionally biased region" description="Polar residues" evidence="2">
    <location>
        <begin position="51"/>
        <end position="60"/>
    </location>
</feature>
<name>A0ABR0T1S6_9HYPO</name>